<reference evidence="1 2" key="1">
    <citation type="journal article" date="2012" name="FEBS Lett.">
        <title>Anammox organism KSU-1 expresses a NirK-type copper-containing nitrite reductase instead of a NirS-type with cytochrome cd1.</title>
        <authorList>
            <person name="Hira D."/>
            <person name="Toh H."/>
            <person name="Migita C.T."/>
            <person name="Okubo H."/>
            <person name="Nishiyama T."/>
            <person name="Hattori M."/>
            <person name="Furukawa K."/>
            <person name="Fujii T."/>
        </authorList>
    </citation>
    <scope>NUCLEOTIDE SEQUENCE [LARGE SCALE GENOMIC DNA]</scope>
</reference>
<evidence type="ECO:0000313" key="2">
    <source>
        <dbReference type="Proteomes" id="UP000002985"/>
    </source>
</evidence>
<dbReference type="OrthoDB" id="1086666at2"/>
<protein>
    <recommendedName>
        <fullName evidence="3">NTP pyrophosphohydrolase MazG putative catalytic core domain-containing protein</fullName>
    </recommendedName>
</protein>
<dbReference type="CDD" id="cd11542">
    <property type="entry name" value="NTP-PPase_u5"/>
    <property type="match status" value="1"/>
</dbReference>
<dbReference type="Proteomes" id="UP000002985">
    <property type="component" value="Unassembled WGS sequence"/>
</dbReference>
<dbReference type="SUPFAM" id="SSF101386">
    <property type="entry name" value="all-alpha NTP pyrophosphatases"/>
    <property type="match status" value="1"/>
</dbReference>
<dbReference type="EMBL" id="BAFH01000003">
    <property type="protein sequence ID" value="GAB63082.1"/>
    <property type="molecule type" value="Genomic_DNA"/>
</dbReference>
<accession>I3IMY7</accession>
<sequence length="108" mass="12659">MTIKELQKQVHEMAKEKGWWDKSRSIGEMIALCHSELSEALEDYRAFGCNFETRNDNDKPEGFAVELADCIIRILDMCEHLEINLQEALEKKIEHNKTRPYRHGNKVI</sequence>
<dbReference type="STRING" id="247490.KSU1_C1486"/>
<proteinExistence type="predicted"/>
<dbReference type="AlphaFoldDB" id="I3IMY7"/>
<name>I3IMY7_9BACT</name>
<evidence type="ECO:0008006" key="3">
    <source>
        <dbReference type="Google" id="ProtNLM"/>
    </source>
</evidence>
<comment type="caution">
    <text evidence="1">The sequence shown here is derived from an EMBL/GenBank/DDBJ whole genome shotgun (WGS) entry which is preliminary data.</text>
</comment>
<gene>
    <name evidence="1" type="ORF">KSU1_C1486</name>
</gene>
<keyword evidence="2" id="KW-1185">Reference proteome</keyword>
<dbReference type="Gene3D" id="1.10.287.1080">
    <property type="entry name" value="MazG-like"/>
    <property type="match status" value="1"/>
</dbReference>
<dbReference type="eggNOG" id="COG1694">
    <property type="taxonomic scope" value="Bacteria"/>
</dbReference>
<organism evidence="1 2">
    <name type="scientific">Candidatus Jettenia caeni</name>
    <dbReference type="NCBI Taxonomy" id="247490"/>
    <lineage>
        <taxon>Bacteria</taxon>
        <taxon>Pseudomonadati</taxon>
        <taxon>Planctomycetota</taxon>
        <taxon>Candidatus Brocadiia</taxon>
        <taxon>Candidatus Brocadiales</taxon>
        <taxon>Candidatus Brocadiaceae</taxon>
        <taxon>Candidatus Jettenia</taxon>
    </lineage>
</organism>
<evidence type="ECO:0000313" key="1">
    <source>
        <dbReference type="EMBL" id="GAB63082.1"/>
    </source>
</evidence>